<proteinExistence type="inferred from homology"/>
<evidence type="ECO:0000256" key="5">
    <source>
        <dbReference type="ARBA" id="ARBA00023136"/>
    </source>
</evidence>
<comment type="subunit">
    <text evidence="7">Forms pentamers. Component of the PI(3,5)P2 regulatory complex/PAS complex, at least composed of PIKFYVE, FIG4 and VAC14. VAC14 nucleates the assembly of the complex and serves as a scaffold by pentamerizing into a star-shaped structure, which can bind a single copy each of PIKFYVE and FIG4 and coordinates their activities. Interacts with NOS1.</text>
</comment>
<organism evidence="9 10">
    <name type="scientific">Trichonephila clavata</name>
    <name type="common">Joro spider</name>
    <name type="synonym">Nephila clavata</name>
    <dbReference type="NCBI Taxonomy" id="2740835"/>
    <lineage>
        <taxon>Eukaryota</taxon>
        <taxon>Metazoa</taxon>
        <taxon>Ecdysozoa</taxon>
        <taxon>Arthropoda</taxon>
        <taxon>Chelicerata</taxon>
        <taxon>Arachnida</taxon>
        <taxon>Araneae</taxon>
        <taxon>Araneomorphae</taxon>
        <taxon>Entelegynae</taxon>
        <taxon>Araneoidea</taxon>
        <taxon>Nephilidae</taxon>
        <taxon>Trichonephila</taxon>
    </lineage>
</organism>
<comment type="similarity">
    <text evidence="2">Belongs to the VAC14 family.</text>
</comment>
<dbReference type="InterPro" id="IPR011989">
    <property type="entry name" value="ARM-like"/>
</dbReference>
<dbReference type="InterPro" id="IPR021841">
    <property type="entry name" value="VAC14_Fig4p-bd"/>
</dbReference>
<dbReference type="GO" id="GO:0010008">
    <property type="term" value="C:endosome membrane"/>
    <property type="evidence" value="ECO:0007669"/>
    <property type="project" value="TreeGrafter"/>
</dbReference>
<dbReference type="InterPro" id="IPR016024">
    <property type="entry name" value="ARM-type_fold"/>
</dbReference>
<dbReference type="Pfam" id="PF12755">
    <property type="entry name" value="Vac14_Fab1_bd"/>
    <property type="match status" value="1"/>
</dbReference>
<name>A0A8X6KPK6_TRICU</name>
<comment type="subcellular location">
    <subcellularLocation>
        <location evidence="1">Endomembrane system</location>
    </subcellularLocation>
</comment>
<sequence>MSERDYAPLSTYCVRALNDKLYEKRKTAALEIEKMVKDFQRVGEVGEIRKLLRVLGQDFIMSQNVNSRKGGLIGLAAISVALGKDTSVFVVELVQPVLSCFNDQDTRVRYYACETLYNIIKVARGSALVFFADIFDSLSRLSADPDQNVKNGSELVDRLLKDIVAESSSFDLVTFIPLLRERICSKNPFTRQFIISWISSLDSVADINMIVFLPEILDGLFVILGDPLAEIRKMCESVLGEFLRSIIENPKRVNFSDMVNILTIHANSTEELVQFTALTWLKEFVKLAGCSLLPYSSGILTAVLPNLAQDTESRRKDIIETAKTVNSDLMKLVVQQKQQLTCESTEDSSEKVEAPLMDQLDNQLDLKSLVMVLTRQIKYDSIQTRIAVLKWIHHLLIQIPDKLFTYVEDIFPVLLQTLSDPSDEVVLLDLEVLAEISKSSAGLKHHCSLENMPAANFMKDIKLKPPSDMNSYFTSFMVSLLYMFNSNSQLFEIRCPFIIRQLCILLNAEDIYRTISEILVMYNDARFSCQMVHTLNNILLTSTELFDLRNQLKDLKTENSWSLFVCLYRSWCHSPVAIVSLCLLAQTYKHACDLLQTFGDIEVTVDFLTEIDKLVQLIESPIFTYLRLQLLDPQQNPYLVKSLYGLLMLLPQSDAFHTLRHRLACVPNVQLMPPQKTKPKDERKPPSFINYDELLKHFKEIQDRRQKEKNNLLWK</sequence>
<dbReference type="PANTHER" id="PTHR16023:SF0">
    <property type="entry name" value="PROTEIN VAC14 HOMOLOG"/>
    <property type="match status" value="1"/>
</dbReference>
<comment type="function">
    <text evidence="6">Scaffold protein component of the PI(3,5)P2 regulatory complex which regulates both the synthesis and turnover of phosphatidylinositol 3,5-bisphosphate (PtdIns(3,5)P2). Pentamerizes into a star-shaped structure and nucleates the assembly of the complex. The pentamer binds a single copy each of PIKFYVE and FIG4 and coordinates both PIKfyve kinase activity and FIG4 phosphatase activity, being required to maintain normal levels of phosphatidylinositol 3-phosphate (PtdIns(3)P) and phosphatidylinositol 5-phosphate (PtdIns(5)P). Plays a role in the biogenesis of endosome carrier vesicles (ECV) / multivesicular bodies (MVB) transport intermediates from early endosomes.</text>
</comment>
<evidence type="ECO:0000256" key="6">
    <source>
        <dbReference type="ARBA" id="ARBA00045654"/>
    </source>
</evidence>
<dbReference type="AlphaFoldDB" id="A0A8X6KPK6"/>
<dbReference type="GO" id="GO:0006661">
    <property type="term" value="P:phosphatidylinositol biosynthetic process"/>
    <property type="evidence" value="ECO:0007669"/>
    <property type="project" value="InterPro"/>
</dbReference>
<evidence type="ECO:0000313" key="9">
    <source>
        <dbReference type="EMBL" id="GFQ82295.1"/>
    </source>
</evidence>
<dbReference type="OrthoDB" id="5574975at2759"/>
<dbReference type="PANTHER" id="PTHR16023">
    <property type="entry name" value="TAX1 BINDING PROTEIN-RELATED"/>
    <property type="match status" value="1"/>
</dbReference>
<comment type="caution">
    <text evidence="9">The sequence shown here is derived from an EMBL/GenBank/DDBJ whole genome shotgun (WGS) entry which is preliminary data.</text>
</comment>
<protein>
    <recommendedName>
        <fullName evidence="3">Protein VAC14 homolog</fullName>
    </recommendedName>
</protein>
<evidence type="ECO:0000256" key="4">
    <source>
        <dbReference type="ARBA" id="ARBA00022737"/>
    </source>
</evidence>
<accession>A0A8X6KPK6</accession>
<evidence type="ECO:0000256" key="1">
    <source>
        <dbReference type="ARBA" id="ARBA00004308"/>
    </source>
</evidence>
<evidence type="ECO:0000256" key="7">
    <source>
        <dbReference type="ARBA" id="ARBA00047092"/>
    </source>
</evidence>
<dbReference type="Pfam" id="PF11916">
    <property type="entry name" value="Vac14_Fig4_bd"/>
    <property type="match status" value="1"/>
</dbReference>
<dbReference type="GO" id="GO:0070772">
    <property type="term" value="C:PAS complex"/>
    <property type="evidence" value="ECO:0007669"/>
    <property type="project" value="InterPro"/>
</dbReference>
<keyword evidence="10" id="KW-1185">Reference proteome</keyword>
<dbReference type="SUPFAM" id="SSF48371">
    <property type="entry name" value="ARM repeat"/>
    <property type="match status" value="1"/>
</dbReference>
<keyword evidence="5" id="KW-0472">Membrane</keyword>
<gene>
    <name evidence="9" type="primary">Vac14</name>
    <name evidence="9" type="ORF">TNCT_205982</name>
</gene>
<keyword evidence="4" id="KW-0677">Repeat</keyword>
<dbReference type="EMBL" id="BMAO01032455">
    <property type="protein sequence ID" value="GFQ82295.1"/>
    <property type="molecule type" value="Genomic_DNA"/>
</dbReference>
<evidence type="ECO:0000256" key="3">
    <source>
        <dbReference type="ARBA" id="ARBA00013840"/>
    </source>
</evidence>
<evidence type="ECO:0000259" key="8">
    <source>
        <dbReference type="Pfam" id="PF11916"/>
    </source>
</evidence>
<dbReference type="Proteomes" id="UP000887116">
    <property type="component" value="Unassembled WGS sequence"/>
</dbReference>
<evidence type="ECO:0000313" key="10">
    <source>
        <dbReference type="Proteomes" id="UP000887116"/>
    </source>
</evidence>
<dbReference type="InterPro" id="IPR026825">
    <property type="entry name" value="Vac14"/>
</dbReference>
<dbReference type="Gene3D" id="1.25.10.10">
    <property type="entry name" value="Leucine-rich Repeat Variant"/>
    <property type="match status" value="2"/>
</dbReference>
<evidence type="ECO:0000256" key="2">
    <source>
        <dbReference type="ARBA" id="ARBA00010225"/>
    </source>
</evidence>
<feature type="domain" description="Vacuolar protein 14 C-terminal Fig4-binding" evidence="8">
    <location>
        <begin position="489"/>
        <end position="666"/>
    </location>
</feature>
<reference evidence="9" key="1">
    <citation type="submission" date="2020-07" db="EMBL/GenBank/DDBJ databases">
        <title>Multicomponent nature underlies the extraordinary mechanical properties of spider dragline silk.</title>
        <authorList>
            <person name="Kono N."/>
            <person name="Nakamura H."/>
            <person name="Mori M."/>
            <person name="Yoshida Y."/>
            <person name="Ohtoshi R."/>
            <person name="Malay A.D."/>
            <person name="Moran D.A.P."/>
            <person name="Tomita M."/>
            <person name="Numata K."/>
            <person name="Arakawa K."/>
        </authorList>
    </citation>
    <scope>NUCLEOTIDE SEQUENCE</scope>
</reference>